<proteinExistence type="predicted"/>
<protein>
    <submittedName>
        <fullName evidence="2">Uncharacterized protein</fullName>
    </submittedName>
</protein>
<feature type="region of interest" description="Disordered" evidence="1">
    <location>
        <begin position="1"/>
        <end position="31"/>
    </location>
</feature>
<keyword evidence="3" id="KW-1185">Reference proteome</keyword>
<dbReference type="AlphaFoldDB" id="A0A834TZU1"/>
<accession>A0A834TZU1</accession>
<reference evidence="2" key="1">
    <citation type="submission" date="2020-09" db="EMBL/GenBank/DDBJ databases">
        <title>Genome-Enabled Discovery of Anthraquinone Biosynthesis in Senna tora.</title>
        <authorList>
            <person name="Kang S.-H."/>
            <person name="Pandey R.P."/>
            <person name="Lee C.-M."/>
            <person name="Sim J.-S."/>
            <person name="Jeong J.-T."/>
            <person name="Choi B.-S."/>
            <person name="Jung M."/>
            <person name="Ginzburg D."/>
            <person name="Zhao K."/>
            <person name="Won S.Y."/>
            <person name="Oh T.-J."/>
            <person name="Yu Y."/>
            <person name="Kim N.-H."/>
            <person name="Lee O.R."/>
            <person name="Lee T.-H."/>
            <person name="Bashyal P."/>
            <person name="Kim T.-S."/>
            <person name="Lee W.-H."/>
            <person name="Kawkins C."/>
            <person name="Kim C.-K."/>
            <person name="Kim J.S."/>
            <person name="Ahn B.O."/>
            <person name="Rhee S.Y."/>
            <person name="Sohng J.K."/>
        </authorList>
    </citation>
    <scope>NUCLEOTIDE SEQUENCE</scope>
    <source>
        <tissue evidence="2">Leaf</tissue>
    </source>
</reference>
<sequence length="84" mass="9051">MWADEVGERPGDESSHDLAKRREVSCPNMRGENLSLDEASENFGGESHVTDDSFLQGAFLFMNRAQGAPPFKNTAPSGCSASDS</sequence>
<dbReference type="EMBL" id="JAAIUW010000005">
    <property type="protein sequence ID" value="KAF7831600.1"/>
    <property type="molecule type" value="Genomic_DNA"/>
</dbReference>
<gene>
    <name evidence="2" type="ORF">G2W53_013933</name>
</gene>
<evidence type="ECO:0000256" key="1">
    <source>
        <dbReference type="SAM" id="MobiDB-lite"/>
    </source>
</evidence>
<feature type="compositionally biased region" description="Basic and acidic residues" evidence="1">
    <location>
        <begin position="1"/>
        <end position="24"/>
    </location>
</feature>
<organism evidence="2 3">
    <name type="scientific">Senna tora</name>
    <dbReference type="NCBI Taxonomy" id="362788"/>
    <lineage>
        <taxon>Eukaryota</taxon>
        <taxon>Viridiplantae</taxon>
        <taxon>Streptophyta</taxon>
        <taxon>Embryophyta</taxon>
        <taxon>Tracheophyta</taxon>
        <taxon>Spermatophyta</taxon>
        <taxon>Magnoliopsida</taxon>
        <taxon>eudicotyledons</taxon>
        <taxon>Gunneridae</taxon>
        <taxon>Pentapetalae</taxon>
        <taxon>rosids</taxon>
        <taxon>fabids</taxon>
        <taxon>Fabales</taxon>
        <taxon>Fabaceae</taxon>
        <taxon>Caesalpinioideae</taxon>
        <taxon>Cassia clade</taxon>
        <taxon>Senna</taxon>
    </lineage>
</organism>
<evidence type="ECO:0000313" key="3">
    <source>
        <dbReference type="Proteomes" id="UP000634136"/>
    </source>
</evidence>
<evidence type="ECO:0000313" key="2">
    <source>
        <dbReference type="EMBL" id="KAF7831600.1"/>
    </source>
</evidence>
<dbReference type="Proteomes" id="UP000634136">
    <property type="component" value="Unassembled WGS sequence"/>
</dbReference>
<name>A0A834TZU1_9FABA</name>
<comment type="caution">
    <text evidence="2">The sequence shown here is derived from an EMBL/GenBank/DDBJ whole genome shotgun (WGS) entry which is preliminary data.</text>
</comment>